<evidence type="ECO:0000313" key="3">
    <source>
        <dbReference type="Proteomes" id="UP000307000"/>
    </source>
</evidence>
<dbReference type="EMBL" id="CP034412">
    <property type="protein sequence ID" value="QCY47985.1"/>
    <property type="molecule type" value="Genomic_DNA"/>
</dbReference>
<dbReference type="RefSeq" id="WP_054821138.1">
    <property type="nucleotide sequence ID" value="NZ_BAAAGL010000012.1"/>
</dbReference>
<sequence>MKPMMKLLATGISLGAGFVGSKLVDRLWKGFTGNDAPRHGQEAEAEASMRQALAFAVFSSVVAAIIQVLTDRGTRKALAKLNK</sequence>
<protein>
    <recommendedName>
        <fullName evidence="4">DUF4235 domain-containing protein</fullName>
    </recommendedName>
</protein>
<evidence type="ECO:0000256" key="1">
    <source>
        <dbReference type="SAM" id="Phobius"/>
    </source>
</evidence>
<name>A0A5B7WXC9_9MICC</name>
<dbReference type="AlphaFoldDB" id="A0A5B7WXC9"/>
<dbReference type="KEGG" id="gcr:GcLGCM259_2276"/>
<dbReference type="Pfam" id="PF14019">
    <property type="entry name" value="DUF4235"/>
    <property type="match status" value="1"/>
</dbReference>
<keyword evidence="3" id="KW-1185">Reference proteome</keyword>
<accession>A0A5B7WXC9</accession>
<dbReference type="Proteomes" id="UP000307000">
    <property type="component" value="Chromosome"/>
</dbReference>
<gene>
    <name evidence="2" type="ORF">GcLGCM259_2276</name>
</gene>
<organism evidence="2 3">
    <name type="scientific">Glutamicibacter creatinolyticus</name>
    <dbReference type="NCBI Taxonomy" id="162496"/>
    <lineage>
        <taxon>Bacteria</taxon>
        <taxon>Bacillati</taxon>
        <taxon>Actinomycetota</taxon>
        <taxon>Actinomycetes</taxon>
        <taxon>Micrococcales</taxon>
        <taxon>Micrococcaceae</taxon>
        <taxon>Glutamicibacter</taxon>
    </lineage>
</organism>
<reference evidence="2 3" key="1">
    <citation type="submission" date="2018-12" db="EMBL/GenBank/DDBJ databases">
        <title>Complete Genome Sequence of Glutamicibacter creatinolyticus strain LGCM259,isolated from an abscess of a 12-year-old mare in Italy.</title>
        <authorList>
            <person name="Santos R.G."/>
            <person name="Silva A.L."/>
            <person name="Seyffert N."/>
            <person name="Castro T.L.P."/>
            <person name="Attili A.R."/>
            <person name="Rifici C."/>
            <person name="Mazzullo G."/>
            <person name="Brenig B."/>
            <person name="Venanzi F."/>
            <person name="Azevedo V."/>
        </authorList>
    </citation>
    <scope>NUCLEOTIDE SEQUENCE [LARGE SCALE GENOMIC DNA]</scope>
    <source>
        <strain evidence="2 3">LGCM 259</strain>
    </source>
</reference>
<evidence type="ECO:0000313" key="2">
    <source>
        <dbReference type="EMBL" id="QCY47985.1"/>
    </source>
</evidence>
<dbReference type="InterPro" id="IPR025329">
    <property type="entry name" value="DUF4235"/>
</dbReference>
<feature type="transmembrane region" description="Helical" evidence="1">
    <location>
        <begin position="50"/>
        <end position="70"/>
    </location>
</feature>
<keyword evidence="1" id="KW-0472">Membrane</keyword>
<evidence type="ECO:0008006" key="4">
    <source>
        <dbReference type="Google" id="ProtNLM"/>
    </source>
</evidence>
<keyword evidence="1" id="KW-1133">Transmembrane helix</keyword>
<keyword evidence="1" id="KW-0812">Transmembrane</keyword>
<proteinExistence type="predicted"/>